<dbReference type="KEGG" id="abut:Ami103574_07155"/>
<dbReference type="GO" id="GO:0000030">
    <property type="term" value="F:mannosyltransferase activity"/>
    <property type="evidence" value="ECO:0007669"/>
    <property type="project" value="TreeGrafter"/>
</dbReference>
<dbReference type="AlphaFoldDB" id="A0A858BW25"/>
<dbReference type="PANTHER" id="PTHR32385">
    <property type="entry name" value="MANNOSYL PHOSPHORYLINOSITOL CERAMIDE SYNTHASE"/>
    <property type="match status" value="1"/>
</dbReference>
<dbReference type="SUPFAM" id="SSF53448">
    <property type="entry name" value="Nucleotide-diphospho-sugar transferases"/>
    <property type="match status" value="1"/>
</dbReference>
<reference evidence="2 3" key="1">
    <citation type="submission" date="2020-02" db="EMBL/GenBank/DDBJ databases">
        <authorList>
            <person name="Kim Y.B."/>
            <person name="Roh S.W."/>
        </authorList>
    </citation>
    <scope>NUCLEOTIDE SEQUENCE [LARGE SCALE GENOMIC DNA]</scope>
    <source>
        <strain evidence="2 3">DSM 103574</strain>
    </source>
</reference>
<evidence type="ECO:0000313" key="2">
    <source>
        <dbReference type="EMBL" id="QIB69110.1"/>
    </source>
</evidence>
<dbReference type="InterPro" id="IPR029044">
    <property type="entry name" value="Nucleotide-diphossugar_trans"/>
</dbReference>
<dbReference type="EMBL" id="CP048649">
    <property type="protein sequence ID" value="QIB69110.1"/>
    <property type="molecule type" value="Genomic_DNA"/>
</dbReference>
<dbReference type="PANTHER" id="PTHR32385:SF15">
    <property type="entry name" value="INOSITOL PHOSPHOCERAMIDE MANNOSYLTRANSFERASE 1"/>
    <property type="match status" value="1"/>
</dbReference>
<dbReference type="Gene3D" id="3.90.550.20">
    <property type="match status" value="1"/>
</dbReference>
<dbReference type="GO" id="GO:0016020">
    <property type="term" value="C:membrane"/>
    <property type="evidence" value="ECO:0007669"/>
    <property type="project" value="GOC"/>
</dbReference>
<proteinExistence type="predicted"/>
<sequence length="243" mass="28354">MIPKIIHYCWFGKGEKSKLLQNCIASWREFLPNYRIIEWNEENFNIENALPYVKEAYERKKYAFVSDYVRLYALEKYGGIYLDTDVEVKKTLDSFLKYSVVFCFESDNRVATAVMLAEQGNKLIKQWKDTYDIRHFISSQGVIDMTPNVKELTDLLKTLGIILNGNRQEISSLNLLVCEKETFCPYAIGESRNQSFSSSYTIHWCDGSWVSGSVWVKHKVIILIKKMIGSHKYEIIRKKIKGI</sequence>
<evidence type="ECO:0000256" key="1">
    <source>
        <dbReference type="ARBA" id="ARBA00022679"/>
    </source>
</evidence>
<gene>
    <name evidence="2" type="ORF">Ami103574_07155</name>
</gene>
<dbReference type="RefSeq" id="WP_163066068.1">
    <property type="nucleotide sequence ID" value="NZ_CP048649.1"/>
</dbReference>
<protein>
    <submittedName>
        <fullName evidence="2">Glycosyl transferase</fullName>
    </submittedName>
</protein>
<keyword evidence="3" id="KW-1185">Reference proteome</keyword>
<dbReference type="GO" id="GO:0051999">
    <property type="term" value="P:mannosyl-inositol phosphorylceramide biosynthetic process"/>
    <property type="evidence" value="ECO:0007669"/>
    <property type="project" value="TreeGrafter"/>
</dbReference>
<dbReference type="InterPro" id="IPR051706">
    <property type="entry name" value="Glycosyltransferase_domain"/>
</dbReference>
<dbReference type="Pfam" id="PF04488">
    <property type="entry name" value="Gly_transf_sug"/>
    <property type="match status" value="1"/>
</dbReference>
<name>A0A858BW25_9FIRM</name>
<accession>A0A858BW25</accession>
<evidence type="ECO:0000313" key="3">
    <source>
        <dbReference type="Proteomes" id="UP000466848"/>
    </source>
</evidence>
<dbReference type="Proteomes" id="UP000466848">
    <property type="component" value="Chromosome"/>
</dbReference>
<keyword evidence="1 2" id="KW-0808">Transferase</keyword>
<organism evidence="2 3">
    <name type="scientific">Aminipila butyrica</name>
    <dbReference type="NCBI Taxonomy" id="433296"/>
    <lineage>
        <taxon>Bacteria</taxon>
        <taxon>Bacillati</taxon>
        <taxon>Bacillota</taxon>
        <taxon>Clostridia</taxon>
        <taxon>Peptostreptococcales</taxon>
        <taxon>Anaerovoracaceae</taxon>
        <taxon>Aminipila</taxon>
    </lineage>
</organism>
<dbReference type="InterPro" id="IPR007577">
    <property type="entry name" value="GlycoTrfase_DXD_sugar-bd_CS"/>
</dbReference>